<feature type="domain" description="G-protein coupled receptors family 2 profile 2" evidence="7">
    <location>
        <begin position="30"/>
        <end position="217"/>
    </location>
</feature>
<evidence type="ECO:0000259" key="7">
    <source>
        <dbReference type="PROSITE" id="PS50261"/>
    </source>
</evidence>
<organism evidence="8 9">
    <name type="scientific">Postia placenta MAD-698-R-SB12</name>
    <dbReference type="NCBI Taxonomy" id="670580"/>
    <lineage>
        <taxon>Eukaryota</taxon>
        <taxon>Fungi</taxon>
        <taxon>Dikarya</taxon>
        <taxon>Basidiomycota</taxon>
        <taxon>Agaricomycotina</taxon>
        <taxon>Agaricomycetes</taxon>
        <taxon>Polyporales</taxon>
        <taxon>Adustoporiaceae</taxon>
        <taxon>Rhodonia</taxon>
    </lineage>
</organism>
<keyword evidence="4 6" id="KW-0472">Membrane</keyword>
<dbReference type="GO" id="GO:0007166">
    <property type="term" value="P:cell surface receptor signaling pathway"/>
    <property type="evidence" value="ECO:0007669"/>
    <property type="project" value="InterPro"/>
</dbReference>
<dbReference type="InterPro" id="IPR017981">
    <property type="entry name" value="GPCR_2-like_7TM"/>
</dbReference>
<evidence type="ECO:0000256" key="6">
    <source>
        <dbReference type="SAM" id="Phobius"/>
    </source>
</evidence>
<reference evidence="8 9" key="1">
    <citation type="submission" date="2017-04" db="EMBL/GenBank/DDBJ databases">
        <title>Genome Sequence of the Model Brown-Rot Fungus Postia placenta SB12.</title>
        <authorList>
            <consortium name="DOE Joint Genome Institute"/>
            <person name="Gaskell J."/>
            <person name="Kersten P."/>
            <person name="Larrondo L.F."/>
            <person name="Canessa P."/>
            <person name="Martinez D."/>
            <person name="Hibbett D."/>
            <person name="Schmoll M."/>
            <person name="Kubicek C.P."/>
            <person name="Martinez A.T."/>
            <person name="Yadav J."/>
            <person name="Master E."/>
            <person name="Magnuson J.K."/>
            <person name="James T."/>
            <person name="Yaver D."/>
            <person name="Berka R."/>
            <person name="Labutti K."/>
            <person name="Lipzen A."/>
            <person name="Aerts A."/>
            <person name="Barry K."/>
            <person name="Henrissat B."/>
            <person name="Blanchette R."/>
            <person name="Grigoriev I."/>
            <person name="Cullen D."/>
        </authorList>
    </citation>
    <scope>NUCLEOTIDE SEQUENCE [LARGE SCALE GENOMIC DNA]</scope>
    <source>
        <strain evidence="8 9">MAD-698-R-SB12</strain>
    </source>
</reference>
<evidence type="ECO:0000313" key="8">
    <source>
        <dbReference type="EMBL" id="OSX66273.1"/>
    </source>
</evidence>
<keyword evidence="3 6" id="KW-1133">Transmembrane helix</keyword>
<dbReference type="SUPFAM" id="SSF81321">
    <property type="entry name" value="Family A G protein-coupled receptor-like"/>
    <property type="match status" value="1"/>
</dbReference>
<dbReference type="GO" id="GO:0007189">
    <property type="term" value="P:adenylate cyclase-activating G protein-coupled receptor signaling pathway"/>
    <property type="evidence" value="ECO:0007669"/>
    <property type="project" value="TreeGrafter"/>
</dbReference>
<feature type="transmembrane region" description="Helical" evidence="6">
    <location>
        <begin position="120"/>
        <end position="139"/>
    </location>
</feature>
<feature type="transmembrane region" description="Helical" evidence="6">
    <location>
        <begin position="28"/>
        <end position="49"/>
    </location>
</feature>
<feature type="transmembrane region" description="Helical" evidence="6">
    <location>
        <begin position="251"/>
        <end position="268"/>
    </location>
</feature>
<gene>
    <name evidence="8" type="ORF">POSPLADRAFT_1072945</name>
</gene>
<keyword evidence="9" id="KW-1185">Reference proteome</keyword>
<feature type="compositionally biased region" description="Basic and acidic residues" evidence="5">
    <location>
        <begin position="433"/>
        <end position="442"/>
    </location>
</feature>
<keyword evidence="2 6" id="KW-0812">Transmembrane</keyword>
<dbReference type="PANTHER" id="PTHR23112:SF37">
    <property type="entry name" value="G PROTEIN-COUPLED RECEPTOR GPR1"/>
    <property type="match status" value="1"/>
</dbReference>
<comment type="subcellular location">
    <subcellularLocation>
        <location evidence="1">Membrane</location>
        <topology evidence="1">Multi-pass membrane protein</topology>
    </subcellularLocation>
</comment>
<sequence>MAEIQAIAGGIDFMLEKVDYTGADATGVTVSIVVSWFSGTAVFGLLLALGISAWNTRKSVNPHLFVRSHVAAYFISLLWCDLMQAFGSILNVRWVTMKAVEYGHYCTFQAFIKHSSDVSMGIWSLLIALHTFLVVFLRWNMPKRSLYAFFAAGWGFVLLIIIIGNAGAQKAEGPFYGISGYYCWISPNYGDQRITLDYLWLFLSAGLSFVLYTLIFLNLRGNVTTKGIHLHRDSSIKKEVDSQSVAIAKQMLIYPVAFTVLIFPMAVVRFIEWSGHAVPEAASSFSDAVYVFAGLVDVTLFLLTRRVLPEHSVIPRSINLKMCLRRKTPPNGAVVVTTTTASSEGGDDLEKADTEKFDLEGNSMHAELGEGVFQRASSPDSEHESDNQVTIRVQSVVVDRIYMQPDHAQQYPASPPGLTPSRLDDVSLSSTKGIREPARDSDYYAPKDLPPAPMSARSATGIGRGRGSPLDSSGSGKGFYPPESAPLPSPSAVRSPRMDYQENVASARSARNDYYPASPARSARDDYAPGSGAVRSAREDSYRPASPARSARDDYYRTASPARSVREEYVPSPARSAREEYRAPSPARSARDNYYAQEATSPLRSARVNDVIRSPRRDMTEPSYRNSYFEDADEEPHASALHALHMANRASPTESSHYTDEGEERIPSPVHTPRTAPVSTYPTYLNTPQSASFPFNRRVPATARDATFPPMSARLPQDRGRWN</sequence>
<dbReference type="STRING" id="670580.A0A1X6ND21"/>
<evidence type="ECO:0000256" key="3">
    <source>
        <dbReference type="ARBA" id="ARBA00022989"/>
    </source>
</evidence>
<dbReference type="AlphaFoldDB" id="A0A1X6ND21"/>
<dbReference type="PROSITE" id="PS50261">
    <property type="entry name" value="G_PROTEIN_RECEP_F2_4"/>
    <property type="match status" value="1"/>
</dbReference>
<protein>
    <recommendedName>
        <fullName evidence="7">G-protein coupled receptors family 2 profile 2 domain-containing protein</fullName>
    </recommendedName>
</protein>
<feature type="compositionally biased region" description="Basic and acidic residues" evidence="5">
    <location>
        <begin position="657"/>
        <end position="666"/>
    </location>
</feature>
<dbReference type="OrthoDB" id="100006at2759"/>
<feature type="compositionally biased region" description="Polar residues" evidence="5">
    <location>
        <begin position="677"/>
        <end position="693"/>
    </location>
</feature>
<proteinExistence type="predicted"/>
<evidence type="ECO:0000256" key="4">
    <source>
        <dbReference type="ARBA" id="ARBA00023136"/>
    </source>
</evidence>
<evidence type="ECO:0000256" key="1">
    <source>
        <dbReference type="ARBA" id="ARBA00004141"/>
    </source>
</evidence>
<feature type="transmembrane region" description="Helical" evidence="6">
    <location>
        <begin position="146"/>
        <end position="166"/>
    </location>
</feature>
<dbReference type="GeneID" id="36327508"/>
<evidence type="ECO:0000256" key="2">
    <source>
        <dbReference type="ARBA" id="ARBA00022692"/>
    </source>
</evidence>
<feature type="region of interest" description="Disordered" evidence="5">
    <location>
        <begin position="407"/>
        <end position="723"/>
    </location>
</feature>
<feature type="transmembrane region" description="Helical" evidence="6">
    <location>
        <begin position="70"/>
        <end position="90"/>
    </location>
</feature>
<dbReference type="GO" id="GO:0004930">
    <property type="term" value="F:G protein-coupled receptor activity"/>
    <property type="evidence" value="ECO:0007669"/>
    <property type="project" value="TreeGrafter"/>
</dbReference>
<name>A0A1X6ND21_9APHY</name>
<accession>A0A1X6ND21</accession>
<dbReference type="PANTHER" id="PTHR23112">
    <property type="entry name" value="G PROTEIN-COUPLED RECEPTOR 157-RELATED"/>
    <property type="match status" value="1"/>
</dbReference>
<dbReference type="Gene3D" id="1.20.1070.10">
    <property type="entry name" value="Rhodopsin 7-helix transmembrane proteins"/>
    <property type="match status" value="1"/>
</dbReference>
<dbReference type="GO" id="GO:0005886">
    <property type="term" value="C:plasma membrane"/>
    <property type="evidence" value="ECO:0007669"/>
    <property type="project" value="TreeGrafter"/>
</dbReference>
<evidence type="ECO:0000313" key="9">
    <source>
        <dbReference type="Proteomes" id="UP000194127"/>
    </source>
</evidence>
<dbReference type="RefSeq" id="XP_024343067.1">
    <property type="nucleotide sequence ID" value="XM_024482559.1"/>
</dbReference>
<dbReference type="EMBL" id="KZ110592">
    <property type="protein sequence ID" value="OSX66273.1"/>
    <property type="molecule type" value="Genomic_DNA"/>
</dbReference>
<dbReference type="Proteomes" id="UP000194127">
    <property type="component" value="Unassembled WGS sequence"/>
</dbReference>
<evidence type="ECO:0000256" key="5">
    <source>
        <dbReference type="SAM" id="MobiDB-lite"/>
    </source>
</evidence>
<feature type="transmembrane region" description="Helical" evidence="6">
    <location>
        <begin position="198"/>
        <end position="219"/>
    </location>
</feature>